<protein>
    <submittedName>
        <fullName evidence="2">Uncharacterized protein</fullName>
    </submittedName>
</protein>
<proteinExistence type="predicted"/>
<dbReference type="SUPFAM" id="SSF50370">
    <property type="entry name" value="Ricin B-like lectins"/>
    <property type="match status" value="1"/>
</dbReference>
<dbReference type="InterPro" id="IPR035992">
    <property type="entry name" value="Ricin_B-like_lectins"/>
</dbReference>
<evidence type="ECO:0000313" key="2">
    <source>
        <dbReference type="EMBL" id="TMW55268.1"/>
    </source>
</evidence>
<dbReference type="Gene3D" id="2.80.10.50">
    <property type="match status" value="1"/>
</dbReference>
<accession>A0A8K1C2P0</accession>
<dbReference type="Proteomes" id="UP000794436">
    <property type="component" value="Unassembled WGS sequence"/>
</dbReference>
<sequence length="198" mass="21072">MKLAIRIPGLVPFLTPAVVQGASPPFSVHFKPGPNKCVLFPAPQPSNVAYLSGCTGSADEKITYNRATKSIAMSTNPNGCWSMSDSGKLELRLCNAADSSQQFVFQQLGPSYAYIKLANSPSQCLELRAEGGVLTPCVATPENQMYSIEEVSVSDLATPGSDPNPNQPGGQAPDLTDCDQLEALQVNTPALRVRASEW</sequence>
<dbReference type="EMBL" id="SPLM01000148">
    <property type="protein sequence ID" value="TMW55268.1"/>
    <property type="molecule type" value="Genomic_DNA"/>
</dbReference>
<comment type="caution">
    <text evidence="2">The sequence shown here is derived from an EMBL/GenBank/DDBJ whole genome shotgun (WGS) entry which is preliminary data.</text>
</comment>
<organism evidence="2 3">
    <name type="scientific">Pythium oligandrum</name>
    <name type="common">Mycoparasitic fungus</name>
    <dbReference type="NCBI Taxonomy" id="41045"/>
    <lineage>
        <taxon>Eukaryota</taxon>
        <taxon>Sar</taxon>
        <taxon>Stramenopiles</taxon>
        <taxon>Oomycota</taxon>
        <taxon>Peronosporomycetes</taxon>
        <taxon>Pythiales</taxon>
        <taxon>Pythiaceae</taxon>
        <taxon>Pythium</taxon>
    </lineage>
</organism>
<feature type="region of interest" description="Disordered" evidence="1">
    <location>
        <begin position="155"/>
        <end position="176"/>
    </location>
</feature>
<evidence type="ECO:0000313" key="3">
    <source>
        <dbReference type="Proteomes" id="UP000794436"/>
    </source>
</evidence>
<dbReference type="AlphaFoldDB" id="A0A8K1C2P0"/>
<reference evidence="2" key="1">
    <citation type="submission" date="2019-03" db="EMBL/GenBank/DDBJ databases">
        <title>Long read genome sequence of the mycoparasitic Pythium oligandrum ATCC 38472 isolated from sugarbeet rhizosphere.</title>
        <authorList>
            <person name="Gaulin E."/>
        </authorList>
    </citation>
    <scope>NUCLEOTIDE SEQUENCE</scope>
    <source>
        <strain evidence="2">ATCC 38472_TT</strain>
    </source>
</reference>
<evidence type="ECO:0000256" key="1">
    <source>
        <dbReference type="SAM" id="MobiDB-lite"/>
    </source>
</evidence>
<name>A0A8K1C2P0_PYTOL</name>
<gene>
    <name evidence="2" type="ORF">Poli38472_013159</name>
</gene>
<keyword evidence="3" id="KW-1185">Reference proteome</keyword>